<dbReference type="EMBL" id="JALLPB020000001">
    <property type="protein sequence ID" value="KAL3827616.1"/>
    <property type="molecule type" value="Genomic_DNA"/>
</dbReference>
<reference evidence="2 3" key="1">
    <citation type="submission" date="2024-10" db="EMBL/GenBank/DDBJ databases">
        <title>Updated reference genomes for cyclostephanoid diatoms.</title>
        <authorList>
            <person name="Roberts W.R."/>
            <person name="Alverson A.J."/>
        </authorList>
    </citation>
    <scope>NUCLEOTIDE SEQUENCE [LARGE SCALE GENOMIC DNA]</scope>
    <source>
        <strain evidence="2 3">AJA228-03</strain>
    </source>
</reference>
<evidence type="ECO:0000256" key="1">
    <source>
        <dbReference type="SAM" id="MobiDB-lite"/>
    </source>
</evidence>
<name>A0ABD3SSM0_9STRA</name>
<keyword evidence="3" id="KW-1185">Reference proteome</keyword>
<protein>
    <submittedName>
        <fullName evidence="2">Uncharacterized protein</fullName>
    </submittedName>
</protein>
<evidence type="ECO:0000313" key="2">
    <source>
        <dbReference type="EMBL" id="KAL3827616.1"/>
    </source>
</evidence>
<gene>
    <name evidence="2" type="ORF">ACHAXA_000489</name>
</gene>
<sequence>MIGSAGMFNSWTNLAPHSSSSPHRRWIHVGEGDASREGELRRYPNGMKSKAPRQPRNDTGIWGGNTGWVVWHDHLTPENENQTADDCLPIVTILNPFTIPNTMWERSDAGGKERRRFFLTLHMPTVPPPPTWGGTMASVSLEYKFSGDALTYDSIVHLCNEWYAGYWRDVEFTIPHGTIGELVLSDVRNNEDRMRGMYPSEDDFGYIVHSAKMGHAHDMIDVGAKYGKSIAPKAGFGDLDNEAALEILSHELMERMVLHGAASLSGQSSRGGGIEVKEVQRMR</sequence>
<proteinExistence type="predicted"/>
<dbReference type="AlphaFoldDB" id="A0ABD3SSM0"/>
<dbReference type="Proteomes" id="UP001530377">
    <property type="component" value="Unassembled WGS sequence"/>
</dbReference>
<feature type="compositionally biased region" description="Basic and acidic residues" evidence="1">
    <location>
        <begin position="33"/>
        <end position="42"/>
    </location>
</feature>
<comment type="caution">
    <text evidence="2">The sequence shown here is derived from an EMBL/GenBank/DDBJ whole genome shotgun (WGS) entry which is preliminary data.</text>
</comment>
<organism evidence="2 3">
    <name type="scientific">Cyclostephanos tholiformis</name>
    <dbReference type="NCBI Taxonomy" id="382380"/>
    <lineage>
        <taxon>Eukaryota</taxon>
        <taxon>Sar</taxon>
        <taxon>Stramenopiles</taxon>
        <taxon>Ochrophyta</taxon>
        <taxon>Bacillariophyta</taxon>
        <taxon>Coscinodiscophyceae</taxon>
        <taxon>Thalassiosirophycidae</taxon>
        <taxon>Stephanodiscales</taxon>
        <taxon>Stephanodiscaceae</taxon>
        <taxon>Cyclostephanos</taxon>
    </lineage>
</organism>
<feature type="region of interest" description="Disordered" evidence="1">
    <location>
        <begin position="264"/>
        <end position="283"/>
    </location>
</feature>
<accession>A0ABD3SSM0</accession>
<feature type="region of interest" description="Disordered" evidence="1">
    <location>
        <begin position="33"/>
        <end position="59"/>
    </location>
</feature>
<evidence type="ECO:0000313" key="3">
    <source>
        <dbReference type="Proteomes" id="UP001530377"/>
    </source>
</evidence>